<dbReference type="Proteomes" id="UP001595536">
    <property type="component" value="Unassembled WGS sequence"/>
</dbReference>
<dbReference type="EMBL" id="JBHRUV010000018">
    <property type="protein sequence ID" value="MFC3265677.1"/>
    <property type="molecule type" value="Genomic_DNA"/>
</dbReference>
<organism evidence="2 3">
    <name type="scientific">Camelimonas abortus</name>
    <dbReference type="NCBI Taxonomy" id="1017184"/>
    <lineage>
        <taxon>Bacteria</taxon>
        <taxon>Pseudomonadati</taxon>
        <taxon>Pseudomonadota</taxon>
        <taxon>Alphaproteobacteria</taxon>
        <taxon>Hyphomicrobiales</taxon>
        <taxon>Chelatococcaceae</taxon>
        <taxon>Camelimonas</taxon>
    </lineage>
</organism>
<proteinExistence type="predicted"/>
<dbReference type="Gene3D" id="3.40.1350.10">
    <property type="match status" value="1"/>
</dbReference>
<reference evidence="3" key="1">
    <citation type="journal article" date="2019" name="Int. J. Syst. Evol. Microbiol.">
        <title>The Global Catalogue of Microorganisms (GCM) 10K type strain sequencing project: providing services to taxonomists for standard genome sequencing and annotation.</title>
        <authorList>
            <consortium name="The Broad Institute Genomics Platform"/>
            <consortium name="The Broad Institute Genome Sequencing Center for Infectious Disease"/>
            <person name="Wu L."/>
            <person name="Ma J."/>
        </authorList>
    </citation>
    <scope>NUCLEOTIDE SEQUENCE [LARGE SCALE GENOMIC DNA]</scope>
    <source>
        <strain evidence="3">CCM 7941</strain>
    </source>
</reference>
<dbReference type="RefSeq" id="WP_376829724.1">
    <property type="nucleotide sequence ID" value="NZ_JBHLWR010000006.1"/>
</dbReference>
<accession>A0ABV7LDR1</accession>
<evidence type="ECO:0000259" key="1">
    <source>
        <dbReference type="Pfam" id="PF14088"/>
    </source>
</evidence>
<evidence type="ECO:0000313" key="2">
    <source>
        <dbReference type="EMBL" id="MFC3265677.1"/>
    </source>
</evidence>
<dbReference type="InterPro" id="IPR025364">
    <property type="entry name" value="DUF4268"/>
</dbReference>
<comment type="caution">
    <text evidence="2">The sequence shown here is derived from an EMBL/GenBank/DDBJ whole genome shotgun (WGS) entry which is preliminary data.</text>
</comment>
<gene>
    <name evidence="2" type="ORF">ACFOEX_04770</name>
</gene>
<sequence length="394" mass="45634">MFRVDRVNNRITRLARKSFSQLGLRERDNLQEWILHQPDALGEELLIIQKEFDGFDETRERLDLLALDKEGNLVVIENKLDDSGRDVTWQALKYTAYVSGLTRNQIIDIYQQYLNKHEPGAVAAEKICDFLEVEEIDEAIINPGNGQRMIFIAANFRREVTATVLWLLSRGIKAQCFRVIPYVYEEEIFIDLQQIIPPPEAADYMIGVSTKEAEENTNQGRWKQRHILRQQFWTGMLEKLRRDGVTRFSNISPSKDHWLCAGSGLRGCPYTLIFGRDVARVEVSLNRAVREENKWLFDQLYSRKNEIEHAFGAPLNWRRMDDNKQSVIAYGADIDGYNKEKWPEIMEWLSVNIQKLQNAFQQHLDELKRQLTSLGSEELTGEDISDDGEGGHAA</sequence>
<evidence type="ECO:0000313" key="3">
    <source>
        <dbReference type="Proteomes" id="UP001595536"/>
    </source>
</evidence>
<keyword evidence="3" id="KW-1185">Reference proteome</keyword>
<protein>
    <submittedName>
        <fullName evidence="2">DUF4268 domain-containing protein</fullName>
    </submittedName>
</protein>
<feature type="domain" description="DUF4268" evidence="1">
    <location>
        <begin position="228"/>
        <end position="363"/>
    </location>
</feature>
<name>A0ABV7LDR1_9HYPH</name>
<dbReference type="Pfam" id="PF14088">
    <property type="entry name" value="DUF4268"/>
    <property type="match status" value="1"/>
</dbReference>
<dbReference type="InterPro" id="IPR011856">
    <property type="entry name" value="tRNA_endonuc-like_dom_sf"/>
</dbReference>